<feature type="coiled-coil region" evidence="1">
    <location>
        <begin position="65"/>
        <end position="99"/>
    </location>
</feature>
<evidence type="ECO:0000256" key="1">
    <source>
        <dbReference type="SAM" id="Coils"/>
    </source>
</evidence>
<sequence length="161" mass="17812">MADSQWKTMTCLPRFTGNQSVTSINLLALKNAVVVDFNSIANELKRSTDQMRAEMSLMSGQLRQRAVVDRNLDALLDRIRVLEEQQEDLRKEMQKMGTDPVSTLVPICPGVRTCAEAGSPSGSSSLVDSNNQILPVATPRVVSDSDDESPCLEDEEEELRE</sequence>
<evidence type="ECO:0000313" key="3">
    <source>
        <dbReference type="EnsemblMetazoa" id="CJA35015.1"/>
    </source>
</evidence>
<keyword evidence="1" id="KW-0175">Coiled coil</keyword>
<feature type="region of interest" description="Disordered" evidence="2">
    <location>
        <begin position="118"/>
        <end position="161"/>
    </location>
</feature>
<reference evidence="3" key="2">
    <citation type="submission" date="2022-06" db="UniProtKB">
        <authorList>
            <consortium name="EnsemblMetazoa"/>
        </authorList>
    </citation>
    <scope>IDENTIFICATION</scope>
    <source>
        <strain evidence="3">DF5081</strain>
    </source>
</reference>
<name>A0A8R1EGP0_CAEJA</name>
<dbReference type="EnsemblMetazoa" id="CJA35015.1">
    <property type="protein sequence ID" value="CJA35015.1"/>
    <property type="gene ID" value="WBGene00210862"/>
</dbReference>
<feature type="compositionally biased region" description="Acidic residues" evidence="2">
    <location>
        <begin position="144"/>
        <end position="161"/>
    </location>
</feature>
<accession>A0A8R1EGP0</accession>
<dbReference type="AlphaFoldDB" id="A0A8R1EGP0"/>
<evidence type="ECO:0000256" key="2">
    <source>
        <dbReference type="SAM" id="MobiDB-lite"/>
    </source>
</evidence>
<organism evidence="3 4">
    <name type="scientific">Caenorhabditis japonica</name>
    <dbReference type="NCBI Taxonomy" id="281687"/>
    <lineage>
        <taxon>Eukaryota</taxon>
        <taxon>Metazoa</taxon>
        <taxon>Ecdysozoa</taxon>
        <taxon>Nematoda</taxon>
        <taxon>Chromadorea</taxon>
        <taxon>Rhabditida</taxon>
        <taxon>Rhabditina</taxon>
        <taxon>Rhabditomorpha</taxon>
        <taxon>Rhabditoidea</taxon>
        <taxon>Rhabditidae</taxon>
        <taxon>Peloderinae</taxon>
        <taxon>Caenorhabditis</taxon>
    </lineage>
</organism>
<proteinExistence type="predicted"/>
<evidence type="ECO:0000313" key="4">
    <source>
        <dbReference type="Proteomes" id="UP000005237"/>
    </source>
</evidence>
<protein>
    <submittedName>
        <fullName evidence="3">Uncharacterized protein</fullName>
    </submittedName>
</protein>
<keyword evidence="4" id="KW-1185">Reference proteome</keyword>
<dbReference type="Proteomes" id="UP000005237">
    <property type="component" value="Unassembled WGS sequence"/>
</dbReference>
<reference evidence="4" key="1">
    <citation type="submission" date="2010-08" db="EMBL/GenBank/DDBJ databases">
        <authorList>
            <consortium name="Caenorhabditis japonica Sequencing Consortium"/>
            <person name="Wilson R.K."/>
        </authorList>
    </citation>
    <scope>NUCLEOTIDE SEQUENCE [LARGE SCALE GENOMIC DNA]</scope>
    <source>
        <strain evidence="4">DF5081</strain>
    </source>
</reference>